<reference evidence="1 2" key="1">
    <citation type="submission" date="2017-06" db="EMBL/GenBank/DDBJ databases">
        <authorList>
            <person name="Kim H.J."/>
            <person name="Triplett B.A."/>
        </authorList>
    </citation>
    <scope>NUCLEOTIDE SEQUENCE [LARGE SCALE GENOMIC DNA]</scope>
    <source>
        <strain evidence="1 2">DSM 14713</strain>
    </source>
</reference>
<dbReference type="Proteomes" id="UP000217289">
    <property type="component" value="Chromosome"/>
</dbReference>
<accession>A0A250IFR8</accession>
<sequence length="209" mass="22991">MDGAWLDISVPFGEEPAQGGEGSAAGFSENAQARADWLKRAAWMGTYVTAPPSLELDLEDTERLPLSATVGKARVLLLDDVDCIRADSLAEYEPRAGERLLLRTRNSSREWWKRPHGEDFVMLSDAAAQLLVERQVVCVGVDYVSRAGFHAEGLAVHQRLRDAGVWLIEGLDLSEVKVGVHELVCLPLRVKAEWGSPARALVRSMRDAS</sequence>
<organism evidence="1 2">
    <name type="scientific">Melittangium boletus DSM 14713</name>
    <dbReference type="NCBI Taxonomy" id="1294270"/>
    <lineage>
        <taxon>Bacteria</taxon>
        <taxon>Pseudomonadati</taxon>
        <taxon>Myxococcota</taxon>
        <taxon>Myxococcia</taxon>
        <taxon>Myxococcales</taxon>
        <taxon>Cystobacterineae</taxon>
        <taxon>Archangiaceae</taxon>
        <taxon>Melittangium</taxon>
    </lineage>
</organism>
<dbReference type="KEGG" id="mbd:MEBOL_003446"/>
<dbReference type="PANTHER" id="PTHR31118:SF32">
    <property type="entry name" value="KYNURENINE FORMAMIDASE"/>
    <property type="match status" value="1"/>
</dbReference>
<dbReference type="PANTHER" id="PTHR31118">
    <property type="entry name" value="CYCLASE-LIKE PROTEIN 2"/>
    <property type="match status" value="1"/>
</dbReference>
<evidence type="ECO:0000313" key="1">
    <source>
        <dbReference type="EMBL" id="ATB29991.1"/>
    </source>
</evidence>
<dbReference type="Gene3D" id="3.50.30.50">
    <property type="entry name" value="Putative cyclase"/>
    <property type="match status" value="1"/>
</dbReference>
<dbReference type="AlphaFoldDB" id="A0A250IFR8"/>
<dbReference type="GO" id="GO:0019441">
    <property type="term" value="P:L-tryptophan catabolic process to kynurenine"/>
    <property type="evidence" value="ECO:0007669"/>
    <property type="project" value="InterPro"/>
</dbReference>
<dbReference type="OrthoDB" id="7067800at2"/>
<keyword evidence="2" id="KW-1185">Reference proteome</keyword>
<gene>
    <name evidence="1" type="ORF">MEBOL_003446</name>
</gene>
<dbReference type="InterPro" id="IPR007325">
    <property type="entry name" value="KFase/CYL"/>
</dbReference>
<evidence type="ECO:0000313" key="2">
    <source>
        <dbReference type="Proteomes" id="UP000217289"/>
    </source>
</evidence>
<proteinExistence type="predicted"/>
<name>A0A250IFR8_9BACT</name>
<dbReference type="InterPro" id="IPR037175">
    <property type="entry name" value="KFase_sf"/>
</dbReference>
<protein>
    <submittedName>
        <fullName evidence="1">Cyclase, putative</fullName>
    </submittedName>
</protein>
<dbReference type="Pfam" id="PF04199">
    <property type="entry name" value="Cyclase"/>
    <property type="match status" value="1"/>
</dbReference>
<dbReference type="RefSeq" id="WP_157775091.1">
    <property type="nucleotide sequence ID" value="NZ_CP022163.1"/>
</dbReference>
<dbReference type="GO" id="GO:0004061">
    <property type="term" value="F:arylformamidase activity"/>
    <property type="evidence" value="ECO:0007669"/>
    <property type="project" value="InterPro"/>
</dbReference>
<dbReference type="SUPFAM" id="SSF102198">
    <property type="entry name" value="Putative cyclase"/>
    <property type="match status" value="1"/>
</dbReference>
<dbReference type="EMBL" id="CP022163">
    <property type="protein sequence ID" value="ATB29991.1"/>
    <property type="molecule type" value="Genomic_DNA"/>
</dbReference>